<feature type="transmembrane region" description="Helical" evidence="7">
    <location>
        <begin position="63"/>
        <end position="87"/>
    </location>
</feature>
<dbReference type="InterPro" id="IPR020846">
    <property type="entry name" value="MFS_dom"/>
</dbReference>
<sequence length="437" mass="46963">MQMQSTPDGAAVAVPRPRRARDYLIAGWASMAGTTIEWYDFFLYGTAAALIFNKVFFPTLDPILGTLAAFATYGVGFVGRPMGGIVFGHFGDRIGRKSMLLATLLLMGIPSVAIGLIPSYQSIGYWAAALLVAMRFMQGMAVGGEWGGAVLMAVEHAPPGTKGFFGSLPQTGVGFGLILSSIAMAAVTALPEADLLSWGWRVPFLASIVLVLIGWVIRVRVPESPDFERVKERGEPVKAPVLEVMRRQPRELLLIIGARTAENTWFYLVVAFALAYAANQLKIPKAVILHAITAGAVLSLATMPFCGWLSDRIGQRRLFLIGLVLMCAFVSPFFTMLETLHPVTVWWAMVLGVGVVFPILYAPESQLFAAQFPAEIRYSGISMSVQIAGVLGGGVAPMIATALLAAGGGRPHYVVAYMIALGVIGFVCTLLMRSRTD</sequence>
<dbReference type="InterPro" id="IPR011701">
    <property type="entry name" value="MFS"/>
</dbReference>
<evidence type="ECO:0000313" key="9">
    <source>
        <dbReference type="EMBL" id="SEL28122.1"/>
    </source>
</evidence>
<keyword evidence="10" id="KW-1185">Reference proteome</keyword>
<feature type="transmembrane region" description="Helical" evidence="7">
    <location>
        <begin position="252"/>
        <end position="275"/>
    </location>
</feature>
<feature type="transmembrane region" description="Helical" evidence="7">
    <location>
        <begin position="412"/>
        <end position="432"/>
    </location>
</feature>
<dbReference type="Pfam" id="PF07690">
    <property type="entry name" value="MFS_1"/>
    <property type="match status" value="1"/>
</dbReference>
<dbReference type="EMBL" id="FOAJ01000006">
    <property type="protein sequence ID" value="SEL28122.1"/>
    <property type="molecule type" value="Genomic_DNA"/>
</dbReference>
<name>A0A1H7NX53_9BURK</name>
<feature type="transmembrane region" description="Helical" evidence="7">
    <location>
        <begin position="198"/>
        <end position="217"/>
    </location>
</feature>
<protein>
    <submittedName>
        <fullName evidence="9">Metabolite-proton symporter</fullName>
    </submittedName>
</protein>
<evidence type="ECO:0000256" key="5">
    <source>
        <dbReference type="ARBA" id="ARBA00022989"/>
    </source>
</evidence>
<feature type="transmembrane region" description="Helical" evidence="7">
    <location>
        <begin position="123"/>
        <end position="143"/>
    </location>
</feature>
<dbReference type="PANTHER" id="PTHR43045">
    <property type="entry name" value="SHIKIMATE TRANSPORTER"/>
    <property type="match status" value="1"/>
</dbReference>
<dbReference type="PROSITE" id="PS50850">
    <property type="entry name" value="MFS"/>
    <property type="match status" value="1"/>
</dbReference>
<dbReference type="Proteomes" id="UP000199120">
    <property type="component" value="Unassembled WGS sequence"/>
</dbReference>
<reference evidence="10" key="1">
    <citation type="submission" date="2016-10" db="EMBL/GenBank/DDBJ databases">
        <authorList>
            <person name="Varghese N."/>
            <person name="Submissions S."/>
        </authorList>
    </citation>
    <scope>NUCLEOTIDE SEQUENCE [LARGE SCALE GENOMIC DNA]</scope>
    <source>
        <strain evidence="10">LMG 26416</strain>
    </source>
</reference>
<dbReference type="STRING" id="416943.SAMN05445871_5258"/>
<feature type="transmembrane region" description="Helical" evidence="7">
    <location>
        <begin position="383"/>
        <end position="406"/>
    </location>
</feature>
<keyword evidence="3" id="KW-1003">Cell membrane</keyword>
<keyword evidence="2" id="KW-0813">Transport</keyword>
<evidence type="ECO:0000256" key="4">
    <source>
        <dbReference type="ARBA" id="ARBA00022692"/>
    </source>
</evidence>
<dbReference type="CDD" id="cd17369">
    <property type="entry name" value="MFS_ShiA_like"/>
    <property type="match status" value="1"/>
</dbReference>
<evidence type="ECO:0000256" key="6">
    <source>
        <dbReference type="ARBA" id="ARBA00023136"/>
    </source>
</evidence>
<dbReference type="Pfam" id="PF00083">
    <property type="entry name" value="Sugar_tr"/>
    <property type="match status" value="1"/>
</dbReference>
<organism evidence="9 10">
    <name type="scientific">Paraburkholderia caballeronis</name>
    <dbReference type="NCBI Taxonomy" id="416943"/>
    <lineage>
        <taxon>Bacteria</taxon>
        <taxon>Pseudomonadati</taxon>
        <taxon>Pseudomonadota</taxon>
        <taxon>Betaproteobacteria</taxon>
        <taxon>Burkholderiales</taxon>
        <taxon>Burkholderiaceae</taxon>
        <taxon>Paraburkholderia</taxon>
    </lineage>
</organism>
<dbReference type="InterPro" id="IPR036259">
    <property type="entry name" value="MFS_trans_sf"/>
</dbReference>
<dbReference type="Gene3D" id="1.20.1250.20">
    <property type="entry name" value="MFS general substrate transporter like domains"/>
    <property type="match status" value="2"/>
</dbReference>
<dbReference type="GO" id="GO:0005886">
    <property type="term" value="C:plasma membrane"/>
    <property type="evidence" value="ECO:0007669"/>
    <property type="project" value="UniProtKB-SubCell"/>
</dbReference>
<feature type="transmembrane region" description="Helical" evidence="7">
    <location>
        <begin position="343"/>
        <end position="362"/>
    </location>
</feature>
<evidence type="ECO:0000259" key="8">
    <source>
        <dbReference type="PROSITE" id="PS50850"/>
    </source>
</evidence>
<dbReference type="SUPFAM" id="SSF103473">
    <property type="entry name" value="MFS general substrate transporter"/>
    <property type="match status" value="1"/>
</dbReference>
<dbReference type="RefSeq" id="WP_090551470.1">
    <property type="nucleotide sequence ID" value="NZ_FNSR01000002.1"/>
</dbReference>
<accession>A0A1H7NX53</accession>
<feature type="domain" description="Major facilitator superfamily (MFS) profile" evidence="8">
    <location>
        <begin position="26"/>
        <end position="437"/>
    </location>
</feature>
<keyword evidence="4 7" id="KW-0812">Transmembrane</keyword>
<evidence type="ECO:0000256" key="1">
    <source>
        <dbReference type="ARBA" id="ARBA00004651"/>
    </source>
</evidence>
<dbReference type="OrthoDB" id="6766492at2"/>
<evidence type="ECO:0000256" key="7">
    <source>
        <dbReference type="SAM" id="Phobius"/>
    </source>
</evidence>
<gene>
    <name evidence="9" type="ORF">SAMN05192542_106126</name>
</gene>
<evidence type="ECO:0000256" key="2">
    <source>
        <dbReference type="ARBA" id="ARBA00022448"/>
    </source>
</evidence>
<dbReference type="GO" id="GO:0022857">
    <property type="term" value="F:transmembrane transporter activity"/>
    <property type="evidence" value="ECO:0007669"/>
    <property type="project" value="InterPro"/>
</dbReference>
<feature type="transmembrane region" description="Helical" evidence="7">
    <location>
        <begin position="99"/>
        <end position="117"/>
    </location>
</feature>
<feature type="transmembrane region" description="Helical" evidence="7">
    <location>
        <begin position="164"/>
        <end position="186"/>
    </location>
</feature>
<proteinExistence type="predicted"/>
<dbReference type="AlphaFoldDB" id="A0A1H7NX53"/>
<comment type="subcellular location">
    <subcellularLocation>
        <location evidence="1">Cell membrane</location>
        <topology evidence="1">Multi-pass membrane protein</topology>
    </subcellularLocation>
</comment>
<keyword evidence="6 7" id="KW-0472">Membrane</keyword>
<dbReference type="PANTHER" id="PTHR43045:SF1">
    <property type="entry name" value="SHIKIMATE TRANSPORTER"/>
    <property type="match status" value="1"/>
</dbReference>
<evidence type="ECO:0000313" key="10">
    <source>
        <dbReference type="Proteomes" id="UP000199120"/>
    </source>
</evidence>
<feature type="transmembrane region" description="Helical" evidence="7">
    <location>
        <begin position="287"/>
        <end position="306"/>
    </location>
</feature>
<dbReference type="InterPro" id="IPR005828">
    <property type="entry name" value="MFS_sugar_transport-like"/>
</dbReference>
<keyword evidence="5 7" id="KW-1133">Transmembrane helix</keyword>
<feature type="transmembrane region" description="Helical" evidence="7">
    <location>
        <begin position="318"/>
        <end position="337"/>
    </location>
</feature>
<evidence type="ECO:0000256" key="3">
    <source>
        <dbReference type="ARBA" id="ARBA00022475"/>
    </source>
</evidence>